<name>A0A2P2R3M3_RHIMU</name>
<proteinExistence type="predicted"/>
<feature type="region of interest" description="Disordered" evidence="1">
    <location>
        <begin position="1"/>
        <end position="20"/>
    </location>
</feature>
<dbReference type="EMBL" id="GGEC01093327">
    <property type="protein sequence ID" value="MBX73811.1"/>
    <property type="molecule type" value="Transcribed_RNA"/>
</dbReference>
<evidence type="ECO:0000256" key="1">
    <source>
        <dbReference type="SAM" id="MobiDB-lite"/>
    </source>
</evidence>
<accession>A0A2P2R3M3</accession>
<evidence type="ECO:0000313" key="2">
    <source>
        <dbReference type="EMBL" id="MBX73811.1"/>
    </source>
</evidence>
<reference evidence="2" key="1">
    <citation type="submission" date="2018-02" db="EMBL/GenBank/DDBJ databases">
        <title>Rhizophora mucronata_Transcriptome.</title>
        <authorList>
            <person name="Meera S.P."/>
            <person name="Sreeshan A."/>
            <person name="Augustine A."/>
        </authorList>
    </citation>
    <scope>NUCLEOTIDE SEQUENCE</scope>
    <source>
        <tissue evidence="2">Leaf</tissue>
    </source>
</reference>
<feature type="compositionally biased region" description="Polar residues" evidence="1">
    <location>
        <begin position="11"/>
        <end position="20"/>
    </location>
</feature>
<organism evidence="2">
    <name type="scientific">Rhizophora mucronata</name>
    <name type="common">Asiatic mangrove</name>
    <dbReference type="NCBI Taxonomy" id="61149"/>
    <lineage>
        <taxon>Eukaryota</taxon>
        <taxon>Viridiplantae</taxon>
        <taxon>Streptophyta</taxon>
        <taxon>Embryophyta</taxon>
        <taxon>Tracheophyta</taxon>
        <taxon>Spermatophyta</taxon>
        <taxon>Magnoliopsida</taxon>
        <taxon>eudicotyledons</taxon>
        <taxon>Gunneridae</taxon>
        <taxon>Pentapetalae</taxon>
        <taxon>rosids</taxon>
        <taxon>fabids</taxon>
        <taxon>Malpighiales</taxon>
        <taxon>Rhizophoraceae</taxon>
        <taxon>Rhizophora</taxon>
    </lineage>
</organism>
<feature type="compositionally biased region" description="Basic and acidic residues" evidence="1">
    <location>
        <begin position="1"/>
        <end position="10"/>
    </location>
</feature>
<dbReference type="AlphaFoldDB" id="A0A2P2R3M3"/>
<sequence length="20" mass="2393">MSKQRDEQMSRKSCNGQEIH</sequence>
<protein>
    <submittedName>
        <fullName evidence="2">Uncharacterized protein</fullName>
    </submittedName>
</protein>